<proteinExistence type="predicted"/>
<dbReference type="AlphaFoldDB" id="A0A8X6SW33"/>
<evidence type="ECO:0000313" key="2">
    <source>
        <dbReference type="Proteomes" id="UP000887159"/>
    </source>
</evidence>
<dbReference type="EMBL" id="BMAU01021334">
    <property type="protein sequence ID" value="GFY15486.1"/>
    <property type="molecule type" value="Genomic_DNA"/>
</dbReference>
<name>A0A8X6SW33_TRICX</name>
<protein>
    <submittedName>
        <fullName evidence="1">Uncharacterized protein</fullName>
    </submittedName>
</protein>
<comment type="caution">
    <text evidence="1">The sequence shown here is derived from an EMBL/GenBank/DDBJ whole genome shotgun (WGS) entry which is preliminary data.</text>
</comment>
<dbReference type="Proteomes" id="UP000887159">
    <property type="component" value="Unassembled WGS sequence"/>
</dbReference>
<gene>
    <name evidence="1" type="ORF">TNCV_1572971</name>
</gene>
<keyword evidence="2" id="KW-1185">Reference proteome</keyword>
<sequence>MAKYSVWFRNISPEVMDIYLADKNSTIESQGTGNVSAKTDQGSNTGDGLDACRSIVLLRHGDTLKYSSRPLVKLVEEEERSMGFVKSIKLKGQKTVTVNWYTTKCLPEIHQVNVRGLMLHHNNASSHTAGLREG</sequence>
<organism evidence="1 2">
    <name type="scientific">Trichonephila clavipes</name>
    <name type="common">Golden silk orbweaver</name>
    <name type="synonym">Nephila clavipes</name>
    <dbReference type="NCBI Taxonomy" id="2585209"/>
    <lineage>
        <taxon>Eukaryota</taxon>
        <taxon>Metazoa</taxon>
        <taxon>Ecdysozoa</taxon>
        <taxon>Arthropoda</taxon>
        <taxon>Chelicerata</taxon>
        <taxon>Arachnida</taxon>
        <taxon>Araneae</taxon>
        <taxon>Araneomorphae</taxon>
        <taxon>Entelegynae</taxon>
        <taxon>Araneoidea</taxon>
        <taxon>Nephilidae</taxon>
        <taxon>Trichonephila</taxon>
    </lineage>
</organism>
<accession>A0A8X6SW33</accession>
<reference evidence="1" key="1">
    <citation type="submission" date="2020-08" db="EMBL/GenBank/DDBJ databases">
        <title>Multicomponent nature underlies the extraordinary mechanical properties of spider dragline silk.</title>
        <authorList>
            <person name="Kono N."/>
            <person name="Nakamura H."/>
            <person name="Mori M."/>
            <person name="Yoshida Y."/>
            <person name="Ohtoshi R."/>
            <person name="Malay A.D."/>
            <person name="Moran D.A.P."/>
            <person name="Tomita M."/>
            <person name="Numata K."/>
            <person name="Arakawa K."/>
        </authorList>
    </citation>
    <scope>NUCLEOTIDE SEQUENCE</scope>
</reference>
<evidence type="ECO:0000313" key="1">
    <source>
        <dbReference type="EMBL" id="GFY15486.1"/>
    </source>
</evidence>